<dbReference type="PANTHER" id="PTHR37984">
    <property type="entry name" value="PROTEIN CBG26694"/>
    <property type="match status" value="1"/>
</dbReference>
<dbReference type="Proteomes" id="UP000499080">
    <property type="component" value="Unassembled WGS sequence"/>
</dbReference>
<dbReference type="Pfam" id="PF17921">
    <property type="entry name" value="Integrase_H2C2"/>
    <property type="match status" value="1"/>
</dbReference>
<feature type="domain" description="Integrase zinc-binding" evidence="2">
    <location>
        <begin position="19"/>
        <end position="61"/>
    </location>
</feature>
<evidence type="ECO:0000256" key="1">
    <source>
        <dbReference type="ARBA" id="ARBA00012493"/>
    </source>
</evidence>
<evidence type="ECO:0000259" key="2">
    <source>
        <dbReference type="Pfam" id="PF17921"/>
    </source>
</evidence>
<dbReference type="Gene3D" id="1.10.340.70">
    <property type="match status" value="1"/>
</dbReference>
<evidence type="ECO:0000313" key="3">
    <source>
        <dbReference type="EMBL" id="GBO20311.1"/>
    </source>
</evidence>
<sequence length="137" mass="15789">MAQEPCLVIVEVLRGRVLDEPSNSHPGIEKMKSLDRCYVWWPKIVEDIENHVGLCEPRQQTGHAVPRALVHPCKVTTKSWSKVHIDFFGPFQGQFFFLLVETFSNWLEVKRLSSAISNESHEGIFFNSWCTRFSGIQ</sequence>
<dbReference type="GO" id="GO:0003964">
    <property type="term" value="F:RNA-directed DNA polymerase activity"/>
    <property type="evidence" value="ECO:0007669"/>
    <property type="project" value="UniProtKB-EC"/>
</dbReference>
<dbReference type="EMBL" id="BGPR01043682">
    <property type="protein sequence ID" value="GBO20311.1"/>
    <property type="molecule type" value="Genomic_DNA"/>
</dbReference>
<dbReference type="InterPro" id="IPR050951">
    <property type="entry name" value="Retrovirus_Pol_polyprotein"/>
</dbReference>
<dbReference type="OrthoDB" id="6625515at2759"/>
<evidence type="ECO:0000313" key="4">
    <source>
        <dbReference type="Proteomes" id="UP000499080"/>
    </source>
</evidence>
<proteinExistence type="predicted"/>
<dbReference type="AlphaFoldDB" id="A0A4Y2V6Y4"/>
<dbReference type="InterPro" id="IPR041588">
    <property type="entry name" value="Integrase_H2C2"/>
</dbReference>
<dbReference type="PANTHER" id="PTHR37984:SF12">
    <property type="entry name" value="RIBONUCLEASE H"/>
    <property type="match status" value="1"/>
</dbReference>
<gene>
    <name evidence="3" type="ORF">AVEN_226124_1</name>
</gene>
<accession>A0A4Y2V6Y4</accession>
<name>A0A4Y2V6Y4_ARAVE</name>
<organism evidence="3 4">
    <name type="scientific">Araneus ventricosus</name>
    <name type="common">Orbweaver spider</name>
    <name type="synonym">Epeira ventricosa</name>
    <dbReference type="NCBI Taxonomy" id="182803"/>
    <lineage>
        <taxon>Eukaryota</taxon>
        <taxon>Metazoa</taxon>
        <taxon>Ecdysozoa</taxon>
        <taxon>Arthropoda</taxon>
        <taxon>Chelicerata</taxon>
        <taxon>Arachnida</taxon>
        <taxon>Araneae</taxon>
        <taxon>Araneomorphae</taxon>
        <taxon>Entelegynae</taxon>
        <taxon>Araneoidea</taxon>
        <taxon>Araneidae</taxon>
        <taxon>Araneus</taxon>
    </lineage>
</organism>
<dbReference type="EC" id="2.7.7.49" evidence="1"/>
<keyword evidence="4" id="KW-1185">Reference proteome</keyword>
<protein>
    <recommendedName>
        <fullName evidence="1">RNA-directed DNA polymerase</fullName>
        <ecNumber evidence="1">2.7.7.49</ecNumber>
    </recommendedName>
</protein>
<reference evidence="3 4" key="1">
    <citation type="journal article" date="2019" name="Sci. Rep.">
        <title>Orb-weaving spider Araneus ventricosus genome elucidates the spidroin gene catalogue.</title>
        <authorList>
            <person name="Kono N."/>
            <person name="Nakamura H."/>
            <person name="Ohtoshi R."/>
            <person name="Moran D.A.P."/>
            <person name="Shinohara A."/>
            <person name="Yoshida Y."/>
            <person name="Fujiwara M."/>
            <person name="Mori M."/>
            <person name="Tomita M."/>
            <person name="Arakawa K."/>
        </authorList>
    </citation>
    <scope>NUCLEOTIDE SEQUENCE [LARGE SCALE GENOMIC DNA]</scope>
</reference>
<comment type="caution">
    <text evidence="3">The sequence shown here is derived from an EMBL/GenBank/DDBJ whole genome shotgun (WGS) entry which is preliminary data.</text>
</comment>